<name>A0ABR1JMZ9_9AGAR</name>
<evidence type="ECO:0000313" key="3">
    <source>
        <dbReference type="EMBL" id="KAK7462812.1"/>
    </source>
</evidence>
<evidence type="ECO:0000256" key="2">
    <source>
        <dbReference type="SAM" id="Phobius"/>
    </source>
</evidence>
<feature type="compositionally biased region" description="Pro residues" evidence="1">
    <location>
        <begin position="254"/>
        <end position="266"/>
    </location>
</feature>
<feature type="compositionally biased region" description="Low complexity" evidence="1">
    <location>
        <begin position="419"/>
        <end position="441"/>
    </location>
</feature>
<feature type="region of interest" description="Disordered" evidence="1">
    <location>
        <begin position="417"/>
        <end position="451"/>
    </location>
</feature>
<feature type="region of interest" description="Disordered" evidence="1">
    <location>
        <begin position="311"/>
        <end position="353"/>
    </location>
</feature>
<feature type="region of interest" description="Disordered" evidence="1">
    <location>
        <begin position="583"/>
        <end position="643"/>
    </location>
</feature>
<reference evidence="3 4" key="1">
    <citation type="submission" date="2024-01" db="EMBL/GenBank/DDBJ databases">
        <title>A draft genome for the cacao thread blight pathogen Marasmiellus scandens.</title>
        <authorList>
            <person name="Baruah I.K."/>
            <person name="Leung J."/>
            <person name="Bukari Y."/>
            <person name="Amoako-Attah I."/>
            <person name="Meinhardt L.W."/>
            <person name="Bailey B.A."/>
            <person name="Cohen S.P."/>
        </authorList>
    </citation>
    <scope>NUCLEOTIDE SEQUENCE [LARGE SCALE GENOMIC DNA]</scope>
    <source>
        <strain evidence="3 4">GH-19</strain>
    </source>
</reference>
<feature type="region of interest" description="Disordered" evidence="1">
    <location>
        <begin position="126"/>
        <end position="212"/>
    </location>
</feature>
<feature type="compositionally biased region" description="Low complexity" evidence="1">
    <location>
        <begin position="198"/>
        <end position="212"/>
    </location>
</feature>
<feature type="region of interest" description="Disordered" evidence="1">
    <location>
        <begin position="48"/>
        <end position="68"/>
    </location>
</feature>
<comment type="caution">
    <text evidence="3">The sequence shown here is derived from an EMBL/GenBank/DDBJ whole genome shotgun (WGS) entry which is preliminary data.</text>
</comment>
<sequence>MSTTEIVALQAGDTPILPTVSKLGVHDFAEEHALVLDGTVPELDEKVAATSPEQSEPNVEQTAMGETLETEDGRVADVVDMPSVPPSPAAKEGVFRRLARKMSLQKVANSKESTQPVANDAVIEDSDADQETPADANESATALHEPRDDDQEVVADAADSEVIAPMVDLTPSKPKSGPFKQLKDKLKSRKNRDSATFSPATSMASIPASASAIPTSGTEAEIVPLQAQYQSQQLAEHIRKLIAALPAPDADSPFPKPPRLSQLPPPKCDKSGRPITPPSAIFLKDGDLIKKMRDPVIMNGKEDEPSVWSVLQEMGPDDGGSVNPGDDKDADEPRNDDDTGTSPLPAPHDIPHDILHDSSIMMYVPLEPTSNDKVELAQYQYVPLSEISYGSSDASGKKLQPSLQAAWKLQWPFHKKNKPSVTTPATPTEPTAPSDGDTPSKPTTPSPSAPVPGDKVVKVWLPSTTKMSIHALWWGYRIYLPPPVLAVLSDESIEAAKRAALITTALTWFFNNLPITVLPAPMQPALLLLRKIVPFVGYIGTFISWSWGQIKSYDVGYGVVLSATWLLPIALIPGTWQKYDFPEVTPGTPGTGTTPLPSTGDSPTPTPAPGTPDKTSPAVPADPPIAPPVTSPSSGSVTVGGMKLPQIPVEPMQNEMEEQIVQVENGEEKVTEADVEVEESTSTPVVEEDVSASAEGKQVKKSSTIKFKDQEETPSEQVTNKEDVVKANELSDPAGGKSADNEVKTEKMEKRKSRGIVGGLWNYFMGSR</sequence>
<feature type="compositionally biased region" description="Low complexity" evidence="1">
    <location>
        <begin position="631"/>
        <end position="641"/>
    </location>
</feature>
<keyword evidence="4" id="KW-1185">Reference proteome</keyword>
<keyword evidence="2" id="KW-1133">Transmembrane helix</keyword>
<gene>
    <name evidence="3" type="ORF">VKT23_007392</name>
</gene>
<feature type="compositionally biased region" description="Basic and acidic residues" evidence="1">
    <location>
        <begin position="739"/>
        <end position="749"/>
    </location>
</feature>
<organism evidence="3 4">
    <name type="scientific">Marasmiellus scandens</name>
    <dbReference type="NCBI Taxonomy" id="2682957"/>
    <lineage>
        <taxon>Eukaryota</taxon>
        <taxon>Fungi</taxon>
        <taxon>Dikarya</taxon>
        <taxon>Basidiomycota</taxon>
        <taxon>Agaricomycotina</taxon>
        <taxon>Agaricomycetes</taxon>
        <taxon>Agaricomycetidae</taxon>
        <taxon>Agaricales</taxon>
        <taxon>Marasmiineae</taxon>
        <taxon>Omphalotaceae</taxon>
        <taxon>Marasmiellus</taxon>
    </lineage>
</organism>
<proteinExistence type="predicted"/>
<evidence type="ECO:0000256" key="1">
    <source>
        <dbReference type="SAM" id="MobiDB-lite"/>
    </source>
</evidence>
<feature type="region of interest" description="Disordered" evidence="1">
    <location>
        <begin position="667"/>
        <end position="752"/>
    </location>
</feature>
<evidence type="ECO:0000313" key="4">
    <source>
        <dbReference type="Proteomes" id="UP001498398"/>
    </source>
</evidence>
<feature type="region of interest" description="Disordered" evidence="1">
    <location>
        <begin position="248"/>
        <end position="281"/>
    </location>
</feature>
<feature type="compositionally biased region" description="Low complexity" evidence="1">
    <location>
        <begin position="585"/>
        <end position="603"/>
    </location>
</feature>
<keyword evidence="2" id="KW-0472">Membrane</keyword>
<keyword evidence="2" id="KW-0812">Transmembrane</keyword>
<feature type="transmembrane region" description="Helical" evidence="2">
    <location>
        <begin position="556"/>
        <end position="576"/>
    </location>
</feature>
<feature type="compositionally biased region" description="Pro residues" evidence="1">
    <location>
        <begin position="620"/>
        <end position="630"/>
    </location>
</feature>
<feature type="compositionally biased region" description="Polar residues" evidence="1">
    <location>
        <begin position="51"/>
        <end position="61"/>
    </location>
</feature>
<accession>A0ABR1JMZ9</accession>
<feature type="transmembrane region" description="Helical" evidence="2">
    <location>
        <begin position="532"/>
        <end position="550"/>
    </location>
</feature>
<dbReference type="EMBL" id="JBANRG010000010">
    <property type="protein sequence ID" value="KAK7462812.1"/>
    <property type="molecule type" value="Genomic_DNA"/>
</dbReference>
<dbReference type="Proteomes" id="UP001498398">
    <property type="component" value="Unassembled WGS sequence"/>
</dbReference>
<protein>
    <submittedName>
        <fullName evidence="3">Uncharacterized protein</fullName>
    </submittedName>
</protein>
<feature type="compositionally biased region" description="Basic and acidic residues" evidence="1">
    <location>
        <begin position="325"/>
        <end position="337"/>
    </location>
</feature>